<dbReference type="GO" id="GO:0051537">
    <property type="term" value="F:2 iron, 2 sulfur cluster binding"/>
    <property type="evidence" value="ECO:0007669"/>
    <property type="project" value="UniProtKB-KW"/>
</dbReference>
<dbReference type="InterPro" id="IPR036922">
    <property type="entry name" value="Rieske_2Fe-2S_sf"/>
</dbReference>
<evidence type="ECO:0000259" key="6">
    <source>
        <dbReference type="PROSITE" id="PS51296"/>
    </source>
</evidence>
<name>A0A158K5T1_9BURK</name>
<dbReference type="Gene3D" id="2.102.10.10">
    <property type="entry name" value="Rieske [2Fe-2S] iron-sulphur domain"/>
    <property type="match status" value="1"/>
</dbReference>
<comment type="caution">
    <text evidence="7">The sequence shown here is derived from an EMBL/GenBank/DDBJ whole genome shotgun (WGS) entry which is preliminary data.</text>
</comment>
<dbReference type="SUPFAM" id="SSF50022">
    <property type="entry name" value="ISP domain"/>
    <property type="match status" value="1"/>
</dbReference>
<dbReference type="GO" id="GO:0016491">
    <property type="term" value="F:oxidoreductase activity"/>
    <property type="evidence" value="ECO:0007669"/>
    <property type="project" value="UniProtKB-KW"/>
</dbReference>
<dbReference type="EMBL" id="FCOL02000037">
    <property type="protein sequence ID" value="SAL76335.1"/>
    <property type="molecule type" value="Genomic_DNA"/>
</dbReference>
<dbReference type="PANTHER" id="PTHR21266:SF59">
    <property type="entry name" value="BLR4922 PROTEIN"/>
    <property type="match status" value="1"/>
</dbReference>
<keyword evidence="2" id="KW-0479">Metal-binding</keyword>
<reference evidence="7" key="1">
    <citation type="submission" date="2016-01" db="EMBL/GenBank/DDBJ databases">
        <authorList>
            <person name="Peeters C."/>
        </authorList>
    </citation>
    <scope>NUCLEOTIDE SEQUENCE [LARGE SCALE GENOMIC DNA]</scope>
    <source>
        <strain evidence="7">LMG 22937</strain>
    </source>
</reference>
<dbReference type="Proteomes" id="UP000054925">
    <property type="component" value="Unassembled WGS sequence"/>
</dbReference>
<evidence type="ECO:0000256" key="3">
    <source>
        <dbReference type="ARBA" id="ARBA00023002"/>
    </source>
</evidence>
<dbReference type="PROSITE" id="PS51296">
    <property type="entry name" value="RIESKE"/>
    <property type="match status" value="1"/>
</dbReference>
<dbReference type="GO" id="GO:0046872">
    <property type="term" value="F:metal ion binding"/>
    <property type="evidence" value="ECO:0007669"/>
    <property type="project" value="UniProtKB-KW"/>
</dbReference>
<evidence type="ECO:0000256" key="2">
    <source>
        <dbReference type="ARBA" id="ARBA00022723"/>
    </source>
</evidence>
<keyword evidence="1" id="KW-0001">2Fe-2S</keyword>
<dbReference type="InterPro" id="IPR050584">
    <property type="entry name" value="Cholesterol_7-desaturase"/>
</dbReference>
<keyword evidence="8" id="KW-1185">Reference proteome</keyword>
<accession>A0A158K5T1</accession>
<evidence type="ECO:0000256" key="5">
    <source>
        <dbReference type="ARBA" id="ARBA00023014"/>
    </source>
</evidence>
<dbReference type="PANTHER" id="PTHR21266">
    <property type="entry name" value="IRON-SULFUR DOMAIN CONTAINING PROTEIN"/>
    <property type="match status" value="1"/>
</dbReference>
<evidence type="ECO:0000313" key="8">
    <source>
        <dbReference type="Proteomes" id="UP000054925"/>
    </source>
</evidence>
<dbReference type="InterPro" id="IPR017941">
    <property type="entry name" value="Rieske_2Fe-2S"/>
</dbReference>
<organism evidence="7 8">
    <name type="scientific">Caballeronia terrestris</name>
    <dbReference type="NCBI Taxonomy" id="1226301"/>
    <lineage>
        <taxon>Bacteria</taxon>
        <taxon>Pseudomonadati</taxon>
        <taxon>Pseudomonadota</taxon>
        <taxon>Betaproteobacteria</taxon>
        <taxon>Burkholderiales</taxon>
        <taxon>Burkholderiaceae</taxon>
        <taxon>Caballeronia</taxon>
    </lineage>
</organism>
<proteinExistence type="predicted"/>
<dbReference type="Pfam" id="PF00355">
    <property type="entry name" value="Rieske"/>
    <property type="match status" value="1"/>
</dbReference>
<gene>
    <name evidence="7" type="ORF">AWB67_04908</name>
</gene>
<keyword evidence="5" id="KW-0411">Iron-sulfur</keyword>
<keyword evidence="4" id="KW-0408">Iron</keyword>
<dbReference type="AlphaFoldDB" id="A0A158K5T1"/>
<evidence type="ECO:0000256" key="1">
    <source>
        <dbReference type="ARBA" id="ARBA00022714"/>
    </source>
</evidence>
<sequence length="87" mass="9542">MRAFWHPVCMSIELTDTPRFLKILGEKLVAFRDGSGRIGVLHAHCVHRGASLKYGAMQERGIKCCYHGMVFDVDGTCIACAKQGACA</sequence>
<keyword evidence="3" id="KW-0560">Oxidoreductase</keyword>
<evidence type="ECO:0000256" key="4">
    <source>
        <dbReference type="ARBA" id="ARBA00023004"/>
    </source>
</evidence>
<evidence type="ECO:0000313" key="7">
    <source>
        <dbReference type="EMBL" id="SAL76335.1"/>
    </source>
</evidence>
<feature type="domain" description="Rieske" evidence="6">
    <location>
        <begin position="5"/>
        <end position="87"/>
    </location>
</feature>
<protein>
    <submittedName>
        <fullName evidence="7">Rieske (2Fe-2S) domain-containing protein</fullName>
    </submittedName>
</protein>